<proteinExistence type="predicted"/>
<dbReference type="PANTHER" id="PTHR43051">
    <property type="entry name" value="POLYNUCLEOTIDE ADENYLYLTRANSFERASE FAMILY PROTEIN"/>
    <property type="match status" value="1"/>
</dbReference>
<gene>
    <name evidence="1" type="ORF">GH714_024964</name>
</gene>
<dbReference type="InterPro" id="IPR052191">
    <property type="entry name" value="tRNA_ntf/polyA_polymerase_I"/>
</dbReference>
<dbReference type="PANTHER" id="PTHR43051:SF2">
    <property type="entry name" value="POLYNUCLEOTIDE ADENYLYLTRANSFERASE FAMILY PROTEIN-RELATED"/>
    <property type="match status" value="1"/>
</dbReference>
<keyword evidence="2" id="KW-1185">Reference proteome</keyword>
<dbReference type="EMBL" id="JAAGAX010000006">
    <property type="protein sequence ID" value="KAF2311575.1"/>
    <property type="molecule type" value="Genomic_DNA"/>
</dbReference>
<reference evidence="1 2" key="1">
    <citation type="journal article" date="2020" name="Mol. Plant">
        <title>The Chromosome-Based Rubber Tree Genome Provides New Insights into Spurge Genome Evolution and Rubber Biosynthesis.</title>
        <authorList>
            <person name="Liu J."/>
            <person name="Shi C."/>
            <person name="Shi C.C."/>
            <person name="Li W."/>
            <person name="Zhang Q.J."/>
            <person name="Zhang Y."/>
            <person name="Li K."/>
            <person name="Lu H.F."/>
            <person name="Shi C."/>
            <person name="Zhu S.T."/>
            <person name="Xiao Z.Y."/>
            <person name="Nan H."/>
            <person name="Yue Y."/>
            <person name="Zhu X.G."/>
            <person name="Wu Y."/>
            <person name="Hong X.N."/>
            <person name="Fan G.Y."/>
            <person name="Tong Y."/>
            <person name="Zhang D."/>
            <person name="Mao C.L."/>
            <person name="Liu Y.L."/>
            <person name="Hao S.J."/>
            <person name="Liu W.Q."/>
            <person name="Lv M.Q."/>
            <person name="Zhang H.B."/>
            <person name="Liu Y."/>
            <person name="Hu-Tang G.R."/>
            <person name="Wang J.P."/>
            <person name="Wang J.H."/>
            <person name="Sun Y.H."/>
            <person name="Ni S.B."/>
            <person name="Chen W.B."/>
            <person name="Zhang X.C."/>
            <person name="Jiao Y.N."/>
            <person name="Eichler E.E."/>
            <person name="Li G.H."/>
            <person name="Liu X."/>
            <person name="Gao L.Z."/>
        </authorList>
    </citation>
    <scope>NUCLEOTIDE SEQUENCE [LARGE SCALE GENOMIC DNA]</scope>
    <source>
        <strain evidence="2">cv. GT1</strain>
        <tissue evidence="1">Leaf</tissue>
    </source>
</reference>
<protein>
    <submittedName>
        <fullName evidence="1">Uncharacterized protein</fullName>
    </submittedName>
</protein>
<accession>A0A6A6MGF5</accession>
<organism evidence="1 2">
    <name type="scientific">Hevea brasiliensis</name>
    <name type="common">Para rubber tree</name>
    <name type="synonym">Siphonia brasiliensis</name>
    <dbReference type="NCBI Taxonomy" id="3981"/>
    <lineage>
        <taxon>Eukaryota</taxon>
        <taxon>Viridiplantae</taxon>
        <taxon>Streptophyta</taxon>
        <taxon>Embryophyta</taxon>
        <taxon>Tracheophyta</taxon>
        <taxon>Spermatophyta</taxon>
        <taxon>Magnoliopsida</taxon>
        <taxon>eudicotyledons</taxon>
        <taxon>Gunneridae</taxon>
        <taxon>Pentapetalae</taxon>
        <taxon>rosids</taxon>
        <taxon>fabids</taxon>
        <taxon>Malpighiales</taxon>
        <taxon>Euphorbiaceae</taxon>
        <taxon>Crotonoideae</taxon>
        <taxon>Micrandreae</taxon>
        <taxon>Hevea</taxon>
    </lineage>
</organism>
<comment type="caution">
    <text evidence="1">The sequence shown here is derived from an EMBL/GenBank/DDBJ whole genome shotgun (WGS) entry which is preliminary data.</text>
</comment>
<evidence type="ECO:0000313" key="1">
    <source>
        <dbReference type="EMBL" id="KAF2311575.1"/>
    </source>
</evidence>
<sequence>MSEALNIARRINRPHDVRFDELSELGDKDTEALSDEVMDLVVSIKRVLSMMTDEYYVSQAMAEYPQAPYSDLMLRDLLGLN</sequence>
<evidence type="ECO:0000313" key="2">
    <source>
        <dbReference type="Proteomes" id="UP000467840"/>
    </source>
</evidence>
<name>A0A6A6MGF5_HEVBR</name>
<dbReference type="Proteomes" id="UP000467840">
    <property type="component" value="Chromosome 14"/>
</dbReference>
<dbReference type="AlphaFoldDB" id="A0A6A6MGF5"/>